<evidence type="ECO:0000313" key="4">
    <source>
        <dbReference type="Proteomes" id="UP000237966"/>
    </source>
</evidence>
<reference evidence="2 4" key="2">
    <citation type="submission" date="2018-02" db="EMBL/GenBank/DDBJ databases">
        <title>Bacteriophage NCPPB3778 and a type I-E CRISPR drive the evolution of the US Biological Select Agent, Rathayibacter toxicus.</title>
        <authorList>
            <person name="Davis E.W.II."/>
            <person name="Tabima J.F."/>
            <person name="Weisberg A.J."/>
            <person name="Lopes L.D."/>
            <person name="Wiseman M.S."/>
            <person name="Wiseman M.S."/>
            <person name="Pupko T."/>
            <person name="Belcher M.S."/>
            <person name="Sechler A.J."/>
            <person name="Tancos M.A."/>
            <person name="Schroeder B.K."/>
            <person name="Murray T.D."/>
            <person name="Luster D.G."/>
            <person name="Schneider W.L."/>
            <person name="Rogers E."/>
            <person name="Andreote F.D."/>
            <person name="Grunwald N.J."/>
            <person name="Putnam M.L."/>
            <person name="Chang J.H."/>
        </authorList>
    </citation>
    <scope>NUCLEOTIDE SEQUENCE [LARGE SCALE GENOMIC DNA]</scope>
    <source>
        <strain evidence="2 4">FH99</strain>
    </source>
</reference>
<keyword evidence="1" id="KW-0418">Kinase</keyword>
<dbReference type="eggNOG" id="COG5032">
    <property type="taxonomic scope" value="Bacteria"/>
</dbReference>
<evidence type="ECO:0000313" key="1">
    <source>
        <dbReference type="EMBL" id="KKM46824.1"/>
    </source>
</evidence>
<dbReference type="Proteomes" id="UP000052979">
    <property type="component" value="Unassembled WGS sequence"/>
</dbReference>
<dbReference type="GeneID" id="93666241"/>
<evidence type="ECO:0000313" key="3">
    <source>
        <dbReference type="Proteomes" id="UP000052979"/>
    </source>
</evidence>
<dbReference type="GO" id="GO:0016301">
    <property type="term" value="F:kinase activity"/>
    <property type="evidence" value="ECO:0007669"/>
    <property type="project" value="UniProtKB-KW"/>
</dbReference>
<dbReference type="NCBIfam" id="TIGR03843">
    <property type="entry name" value="SCO1664 family protein"/>
    <property type="match status" value="1"/>
</dbReference>
<gene>
    <name evidence="2" type="ORF">C5C51_10355</name>
    <name evidence="1" type="ORF">VT73_02190</name>
</gene>
<comment type="caution">
    <text evidence="1">The sequence shown here is derived from an EMBL/GenBank/DDBJ whole genome shotgun (WGS) entry which is preliminary data.</text>
</comment>
<dbReference type="EMBL" id="LBFI01000012">
    <property type="protein sequence ID" value="KKM46824.1"/>
    <property type="molecule type" value="Genomic_DNA"/>
</dbReference>
<sequence>MNDTQPSGALTLIGQLTVASNVTFLARWGDTSVVYKPVSGEKPLWDFPHGQLAGRERAAYLVSEALGWNIVPPTWLGSGPLGPGMVQLWQEIDRTQDAVDLVAIGSVPPGWRHALDGRDEQEQDVSLVHEDSVALRRMALFDVVINNADRKGSHVLEMPGGHRFGIDHGVTFHEEHKLRTVLWGWVGEPLTQEELAALTLLCAHIDGPLGAELAELLTEAEIEAFAMRCDRLRSQAQFPEPSGDMPPVPWPLF</sequence>
<keyword evidence="3" id="KW-1185">Reference proteome</keyword>
<organism evidence="1 3">
    <name type="scientific">Rathayibacter toxicus</name>
    <dbReference type="NCBI Taxonomy" id="145458"/>
    <lineage>
        <taxon>Bacteria</taxon>
        <taxon>Bacillati</taxon>
        <taxon>Actinomycetota</taxon>
        <taxon>Actinomycetes</taxon>
        <taxon>Micrococcales</taxon>
        <taxon>Microbacteriaceae</taxon>
        <taxon>Rathayibacter</taxon>
    </lineage>
</organism>
<accession>A0A0C5BFS3</accession>
<dbReference type="OrthoDB" id="3423180at2"/>
<dbReference type="EMBL" id="PSWU01000014">
    <property type="protein sequence ID" value="PPI13516.1"/>
    <property type="molecule type" value="Genomic_DNA"/>
</dbReference>
<dbReference type="RefSeq" id="WP_027692085.1">
    <property type="nucleotide sequence ID" value="NZ_CP010848.1"/>
</dbReference>
<proteinExistence type="predicted"/>
<name>A0A0C5BFS3_9MICO</name>
<dbReference type="AlphaFoldDB" id="A0A0C5BFS3"/>
<dbReference type="KEGG" id="rtc:APU90_06520"/>
<reference evidence="1 3" key="1">
    <citation type="submission" date="2015-04" db="EMBL/GenBank/DDBJ databases">
        <title>Draft genome sequence of Rathayibacter toxicus strain FH-142 (AKA 70134 or CS 32), a Western Australian isolate.</title>
        <authorList>
            <consortium name="Consortium for Microbial Forensics and Genomics (microFORGE)"/>
            <person name="Knight B.M."/>
            <person name="Roberts D.P."/>
            <person name="Lin D."/>
            <person name="Hari K."/>
            <person name="Fletcher J."/>
            <person name="Melcher U."/>
            <person name="Blagden T."/>
            <person name="Luster D.G."/>
            <person name="Sechler A.J."/>
            <person name="Schneider W.L."/>
            <person name="Winegar R.A."/>
        </authorList>
    </citation>
    <scope>NUCLEOTIDE SEQUENCE [LARGE SCALE GENOMIC DNA]</scope>
    <source>
        <strain evidence="1 3">FH142</strain>
    </source>
</reference>
<dbReference type="KEGG" id="rtx:TI83_10545"/>
<evidence type="ECO:0000313" key="2">
    <source>
        <dbReference type="EMBL" id="PPI13516.1"/>
    </source>
</evidence>
<dbReference type="InterPro" id="IPR022292">
    <property type="entry name" value="CHP03843"/>
</dbReference>
<keyword evidence="1" id="KW-0808">Transferase</keyword>
<dbReference type="PATRIC" id="fig|145458.7.peg.2398"/>
<protein>
    <submittedName>
        <fullName evidence="1">Phosphatidylinositol kinase</fullName>
    </submittedName>
</protein>
<dbReference type="STRING" id="145458.APU90_06520"/>
<dbReference type="Proteomes" id="UP000237966">
    <property type="component" value="Unassembled WGS sequence"/>
</dbReference>